<protein>
    <submittedName>
        <fullName evidence="1">Nuclear receptor</fullName>
    </submittedName>
</protein>
<accession>A0A2A6CNV8</accession>
<dbReference type="GO" id="GO:0003700">
    <property type="term" value="F:DNA-binding transcription factor activity"/>
    <property type="evidence" value="ECO:0000318"/>
    <property type="project" value="GO_Central"/>
</dbReference>
<gene>
    <name evidence="1" type="primary">WBGene00095111</name>
</gene>
<dbReference type="SUPFAM" id="SSF48508">
    <property type="entry name" value="Nuclear receptor ligand-binding domain"/>
    <property type="match status" value="2"/>
</dbReference>
<dbReference type="Pfam" id="PF00104">
    <property type="entry name" value="Hormone_recep"/>
    <property type="match status" value="2"/>
</dbReference>
<dbReference type="InterPro" id="IPR001628">
    <property type="entry name" value="Znf_hrmn_rcpt"/>
</dbReference>
<reference evidence="1" key="2">
    <citation type="submission" date="2022-06" db="UniProtKB">
        <authorList>
            <consortium name="EnsemblMetazoa"/>
        </authorList>
    </citation>
    <scope>IDENTIFICATION</scope>
    <source>
        <strain evidence="1">PS312</strain>
    </source>
</reference>
<organism evidence="1 2">
    <name type="scientific">Pristionchus pacificus</name>
    <name type="common">Parasitic nematode worm</name>
    <dbReference type="NCBI Taxonomy" id="54126"/>
    <lineage>
        <taxon>Eukaryota</taxon>
        <taxon>Metazoa</taxon>
        <taxon>Ecdysozoa</taxon>
        <taxon>Nematoda</taxon>
        <taxon>Chromadorea</taxon>
        <taxon>Rhabditida</taxon>
        <taxon>Rhabditina</taxon>
        <taxon>Diplogasteromorpha</taxon>
        <taxon>Diplogasteroidea</taxon>
        <taxon>Neodiplogasteridae</taxon>
        <taxon>Pristionchus</taxon>
    </lineage>
</organism>
<name>A0A2A6CNV8_PRIPA</name>
<dbReference type="PANTHER" id="PTHR46011:SF6">
    <property type="entry name" value="HIGH ZINC ACTIVATED NUCLEAR RECEPTOR PROTEIN"/>
    <property type="match status" value="1"/>
</dbReference>
<evidence type="ECO:0000313" key="1">
    <source>
        <dbReference type="EnsemblMetazoa" id="PPA05557.1"/>
    </source>
</evidence>
<dbReference type="InterPro" id="IPR035500">
    <property type="entry name" value="NHR-like_dom_sf"/>
</dbReference>
<reference evidence="2" key="1">
    <citation type="journal article" date="2008" name="Nat. Genet.">
        <title>The Pristionchus pacificus genome provides a unique perspective on nematode lifestyle and parasitism.</title>
        <authorList>
            <person name="Dieterich C."/>
            <person name="Clifton S.W."/>
            <person name="Schuster L.N."/>
            <person name="Chinwalla A."/>
            <person name="Delehaunty K."/>
            <person name="Dinkelacker I."/>
            <person name="Fulton L."/>
            <person name="Fulton R."/>
            <person name="Godfrey J."/>
            <person name="Minx P."/>
            <person name="Mitreva M."/>
            <person name="Roeseler W."/>
            <person name="Tian H."/>
            <person name="Witte H."/>
            <person name="Yang S.P."/>
            <person name="Wilson R.K."/>
            <person name="Sommer R.J."/>
        </authorList>
    </citation>
    <scope>NUCLEOTIDE SEQUENCE [LARGE SCALE GENOMIC DNA]</scope>
    <source>
        <strain evidence="2">PS312</strain>
    </source>
</reference>
<dbReference type="EnsemblMetazoa" id="PPA05557.1">
    <property type="protein sequence ID" value="PPA05557.1"/>
    <property type="gene ID" value="WBGene00095111"/>
</dbReference>
<dbReference type="Proteomes" id="UP000005239">
    <property type="component" value="Unassembled WGS sequence"/>
</dbReference>
<dbReference type="Pfam" id="PF00105">
    <property type="entry name" value="zf-C4"/>
    <property type="match status" value="2"/>
</dbReference>
<dbReference type="InterPro" id="IPR000536">
    <property type="entry name" value="Nucl_hrmn_rcpt_lig-bd"/>
</dbReference>
<dbReference type="SMART" id="SM00399">
    <property type="entry name" value="ZnF_C4"/>
    <property type="match status" value="2"/>
</dbReference>
<dbReference type="SMART" id="SM00430">
    <property type="entry name" value="HOLI"/>
    <property type="match status" value="2"/>
</dbReference>
<proteinExistence type="predicted"/>
<evidence type="ECO:0000313" key="2">
    <source>
        <dbReference type="Proteomes" id="UP000005239"/>
    </source>
</evidence>
<accession>A0A8R1Y9V2</accession>
<dbReference type="GO" id="GO:0005634">
    <property type="term" value="C:nucleus"/>
    <property type="evidence" value="ECO:0000318"/>
    <property type="project" value="GO_Central"/>
</dbReference>
<dbReference type="AlphaFoldDB" id="A0A2A6CNV8"/>
<dbReference type="PROSITE" id="PS51843">
    <property type="entry name" value="NR_LBD"/>
    <property type="match status" value="2"/>
</dbReference>
<dbReference type="PROSITE" id="PS51030">
    <property type="entry name" value="NUCLEAR_REC_DBD_2"/>
    <property type="match status" value="2"/>
</dbReference>
<dbReference type="Gene3D" id="1.10.565.10">
    <property type="entry name" value="Retinoid X Receptor"/>
    <property type="match status" value="2"/>
</dbReference>
<keyword evidence="2" id="KW-1185">Reference proteome</keyword>
<dbReference type="PANTHER" id="PTHR46011">
    <property type="entry name" value="NUCLEAR HORMONE RECEPTOR FAMILY MEMBER NHR-86-RELATED"/>
    <property type="match status" value="1"/>
</dbReference>
<dbReference type="Gene3D" id="3.30.50.10">
    <property type="entry name" value="Erythroid Transcription Factor GATA-1, subunit A"/>
    <property type="match status" value="2"/>
</dbReference>
<dbReference type="GO" id="GO:0008270">
    <property type="term" value="F:zinc ion binding"/>
    <property type="evidence" value="ECO:0007669"/>
    <property type="project" value="InterPro"/>
</dbReference>
<dbReference type="InterPro" id="IPR013088">
    <property type="entry name" value="Znf_NHR/GATA"/>
</dbReference>
<dbReference type="GO" id="GO:0043565">
    <property type="term" value="F:sequence-specific DNA binding"/>
    <property type="evidence" value="ECO:0007669"/>
    <property type="project" value="InterPro"/>
</dbReference>
<sequence>MENGICLVCTAPINITNLGVDACRACAAFFKRTVIAGRKYTCRQSDRRCSIRKHEKFMCRGCRYDKCVKLGMEYACKSNNPQMVRKEGEVDPEVAGTSLTSLPMKTSLLDRMEAEYKASYSRRVSQEKDYVSKQKLKPFPHHTNEFYIVNLTAFYEIYRIIISDSSIFLKNVFEDFERIPIAFRVVLFKNFVIKFSVVEWVYLTGKYFRDTNFMATSFITCSEMGNVDQWMTDEERIAKKDDLKMTLKSYTQDFCDLLIPMLKMDQSTEREFYALAVLAYCDVDNSHHLPQDINEKLESIRGRILSELQDYYRTELKMEDFSQRLGNLMTLTHCAGGMRSILQKDYSREPKFHVSARELEMYDQKKGGKFLCRSCRFDMCVEIGMTYTIPVRKLQSKRKYSVEVELPTFPSSDLPIVHKESLLELMRVEYENFDSFDELFRIAVNESATLLRNVFHELDLMPIAYRVIMFKNFVRNYYTIECLYNPCKKLKSNSMFMSSLNTCMESGRSNQWSSKEYHYEDDYNRLLTPLMIIGDLTEREFHALLGLIFCDIDTSIRIPDDDIEGAKLMNEEMRLYTTVFGFYSDDQLFRVFFRTVTCLICEAKTISVHLGVNACRACSVFYRRSFGKKPYACRSNTLQCPVKKDYGITCKRCRFDRIERILAESGAKQADSDISERLPLHDPSTSRFDDPRIYFTFSLFNSVNRGRTLSTETSDSESQVVSDRPLLAKLRAAYAAMSFTRHTSELSARANTPHPMEIRAMLGPMYPATFTSMNHGNRVLLTTILEFASASFVEFNTLSNDEQWKLAVNFFYHFRAFDSCYRAERAFPNDLNKTFGTFTTWISEDAVDGFFDNMPNAGDSHEAKRVMLAKVHTRIAPARAAMKRVAPDEHEFLAMAGIMFWTLATSEGLIARDEIITNGEEYRKEILRKLNAYYRDELGISDYVARVGELFTLMMHFEKVQDIQDQYEMLRLLDVVGEDNFTYSLQR</sequence>
<dbReference type="SUPFAM" id="SSF57716">
    <property type="entry name" value="Glucocorticoid receptor-like (DNA-binding domain)"/>
    <property type="match status" value="2"/>
</dbReference>